<dbReference type="PANTHER" id="PTHR34985">
    <property type="entry name" value="SLR0554 PROTEIN"/>
    <property type="match status" value="1"/>
</dbReference>
<dbReference type="Pfam" id="PF05272">
    <property type="entry name" value="VapE-like_dom"/>
    <property type="match status" value="1"/>
</dbReference>
<feature type="domain" description="Virulence-associated protein E-like" evidence="1">
    <location>
        <begin position="469"/>
        <end position="686"/>
    </location>
</feature>
<dbReference type="RefSeq" id="WP_317957667.1">
    <property type="nucleotide sequence ID" value="NZ_BSKO01000001.1"/>
</dbReference>
<comment type="caution">
    <text evidence="2">The sequence shown here is derived from an EMBL/GenBank/DDBJ whole genome shotgun (WGS) entry which is preliminary data.</text>
</comment>
<protein>
    <recommendedName>
        <fullName evidence="1">Virulence-associated protein E-like domain-containing protein</fullName>
    </recommendedName>
</protein>
<proteinExistence type="predicted"/>
<sequence length="774" mass="89215">MLEISFGRNRSDTNWKADYLEWPEFVQTLELRRTDETMAEYDKLSKDKQGAIKDGPAFVGGLIRGGRRKKVNMESRWLITLDADYATDDFMMDVDLVLGGTDYLIYSTHSHRPDRQKYRLVIPADREMQLDEYAAISRKLADNIGMPYFDHTTFQVHRLMYFPSCSTDAEPIFEVFEGEALHVDDVLEEYEDWTDIAEWPRHEEESKTLVLNGKKQQDPTQKQGVVGLFCQTYPIEEGIEEFLSDQYDQGSMENRYTYIHGSSANGLEVFPDQALAYSHQDSDPVADGHSKNLFDLVRMHKFGDLDDNVKKNTPSIKYPSYGAMQEFIYELPEIKRALIDKKMASVEEDFQDDIEVEDQDPDAWKDDLKVSGKGQIISNAHNAELLLKNGKLKGVLAYDDFKNREVILDHLPWRKKSPLSSHEPWSGADDSQLRHWLSKHYDIKGQGVVSDAFTHVTRQNSFHPIHDYLESFTWDGVKRLDTLFIDYLGANDNEYVRTVTRKMFMAGVVRIYEPGTKFDEMLVLVGPQGCGKSTILAKMGGAWFSDSLKSFDSKEAGEYLQNSWVFEFGELSAMKKAEVEEVKAFVSKTTDMYRVAYDRVVSEFPRKCIFFGTTNNYDFLKDQTGNRRFWPVTLAPDQATKNVFTDLTDSEIGQIWAEAKHYCEQGESLTLSRKVAEMASSIQEAHIEDDPRKGWILEYLDTPIEEEFMDEPVKRSRVCAAEIWVECLQRKKGEMKPWDAKDICGILRNIPGWKESKTRKVVKGYGKQTVFERE</sequence>
<reference evidence="2 3" key="1">
    <citation type="submission" date="2023-02" db="EMBL/GenBank/DDBJ databases">
        <title>Oceanobacillus kimchii IFOP_LL358 isolated form Alexandrium catenella lab strain.</title>
        <authorList>
            <person name="Gajardo G."/>
            <person name="Ueki S."/>
            <person name="Maruyama F."/>
        </authorList>
    </citation>
    <scope>NUCLEOTIDE SEQUENCE [LARGE SCALE GENOMIC DNA]</scope>
    <source>
        <strain evidence="2 3">IFOP_LL358</strain>
    </source>
</reference>
<dbReference type="InterPro" id="IPR027417">
    <property type="entry name" value="P-loop_NTPase"/>
</dbReference>
<evidence type="ECO:0000313" key="2">
    <source>
        <dbReference type="EMBL" id="GLO64734.1"/>
    </source>
</evidence>
<evidence type="ECO:0000313" key="3">
    <source>
        <dbReference type="Proteomes" id="UP001275436"/>
    </source>
</evidence>
<accession>A0ABQ5TDF3</accession>
<dbReference type="PANTHER" id="PTHR34985:SF1">
    <property type="entry name" value="SLR0554 PROTEIN"/>
    <property type="match status" value="1"/>
</dbReference>
<keyword evidence="3" id="KW-1185">Reference proteome</keyword>
<gene>
    <name evidence="2" type="ORF">MACH08_05180</name>
</gene>
<evidence type="ECO:0000259" key="1">
    <source>
        <dbReference type="Pfam" id="PF05272"/>
    </source>
</evidence>
<dbReference type="InterPro" id="IPR007936">
    <property type="entry name" value="VapE-like_dom"/>
</dbReference>
<dbReference type="Proteomes" id="UP001275436">
    <property type="component" value="Unassembled WGS sequence"/>
</dbReference>
<name>A0ABQ5TDF3_9BACI</name>
<dbReference type="SUPFAM" id="SSF52540">
    <property type="entry name" value="P-loop containing nucleoside triphosphate hydrolases"/>
    <property type="match status" value="1"/>
</dbReference>
<dbReference type="EMBL" id="BSKO01000001">
    <property type="protein sequence ID" value="GLO64734.1"/>
    <property type="molecule type" value="Genomic_DNA"/>
</dbReference>
<organism evidence="2 3">
    <name type="scientific">Oceanobacillus kimchii</name>
    <dbReference type="NCBI Taxonomy" id="746691"/>
    <lineage>
        <taxon>Bacteria</taxon>
        <taxon>Bacillati</taxon>
        <taxon>Bacillota</taxon>
        <taxon>Bacilli</taxon>
        <taxon>Bacillales</taxon>
        <taxon>Bacillaceae</taxon>
        <taxon>Oceanobacillus</taxon>
    </lineage>
</organism>